<dbReference type="GO" id="GO:0005507">
    <property type="term" value="F:copper ion binding"/>
    <property type="evidence" value="ECO:0007669"/>
    <property type="project" value="InterPro"/>
</dbReference>
<dbReference type="SUPFAM" id="SSF81296">
    <property type="entry name" value="E set domains"/>
    <property type="match status" value="1"/>
</dbReference>
<feature type="transmembrane region" description="Helical" evidence="9">
    <location>
        <begin position="401"/>
        <end position="425"/>
    </location>
</feature>
<dbReference type="Gene3D" id="2.60.40.1220">
    <property type="match status" value="1"/>
</dbReference>
<evidence type="ECO:0000256" key="8">
    <source>
        <dbReference type="ARBA" id="ARBA00023136"/>
    </source>
</evidence>
<feature type="transmembrane region" description="Helical" evidence="9">
    <location>
        <begin position="235"/>
        <end position="263"/>
    </location>
</feature>
<comment type="caution">
    <text evidence="13">The sequence shown here is derived from an EMBL/GenBank/DDBJ whole genome shotgun (WGS) entry which is preliminary data.</text>
</comment>
<dbReference type="GO" id="GO:0046688">
    <property type="term" value="P:response to copper ion"/>
    <property type="evidence" value="ECO:0007669"/>
    <property type="project" value="InterPro"/>
</dbReference>
<feature type="transmembrane region" description="Helical" evidence="9">
    <location>
        <begin position="338"/>
        <end position="357"/>
    </location>
</feature>
<proteinExistence type="predicted"/>
<keyword evidence="7" id="KW-0186">Copper</keyword>
<dbReference type="RefSeq" id="WP_163950465.1">
    <property type="nucleotide sequence ID" value="NZ_JAAIKC010000008.1"/>
</dbReference>
<feature type="transmembrane region" description="Helical" evidence="9">
    <location>
        <begin position="363"/>
        <end position="389"/>
    </location>
</feature>
<keyword evidence="4" id="KW-0479">Metal-binding</keyword>
<accession>A0A6G4A2W6</accession>
<dbReference type="InterPro" id="IPR032694">
    <property type="entry name" value="CopC/D"/>
</dbReference>
<name>A0A6G4A2W6_9BACL</name>
<dbReference type="InterPro" id="IPR014755">
    <property type="entry name" value="Cu-Rt/internalin_Ig-like"/>
</dbReference>
<dbReference type="PANTHER" id="PTHR34820:SF4">
    <property type="entry name" value="INNER MEMBRANE PROTEIN YEBZ"/>
    <property type="match status" value="1"/>
</dbReference>
<reference evidence="13" key="1">
    <citation type="submission" date="2020-02" db="EMBL/GenBank/DDBJ databases">
        <authorList>
            <person name="Shen X.-R."/>
            <person name="Zhang Y.-X."/>
        </authorList>
    </citation>
    <scope>NUCLEOTIDE SEQUENCE</scope>
    <source>
        <strain evidence="13">SYP-B3998</strain>
    </source>
</reference>
<evidence type="ECO:0000256" key="2">
    <source>
        <dbReference type="ARBA" id="ARBA00022475"/>
    </source>
</evidence>
<gene>
    <name evidence="13" type="ORF">GK047_19350</name>
</gene>
<evidence type="ECO:0000259" key="12">
    <source>
        <dbReference type="Pfam" id="PF05425"/>
    </source>
</evidence>
<dbReference type="PANTHER" id="PTHR34820">
    <property type="entry name" value="INNER MEMBRANE PROTEIN YEBZ"/>
    <property type="match status" value="1"/>
</dbReference>
<feature type="domain" description="CopC" evidence="11">
    <location>
        <begin position="38"/>
        <end position="131"/>
    </location>
</feature>
<keyword evidence="8 9" id="KW-0472">Membrane</keyword>
<keyword evidence="6 9" id="KW-1133">Transmembrane helix</keyword>
<dbReference type="Pfam" id="PF04234">
    <property type="entry name" value="CopC"/>
    <property type="match status" value="1"/>
</dbReference>
<keyword evidence="3 9" id="KW-0812">Transmembrane</keyword>
<evidence type="ECO:0000256" key="10">
    <source>
        <dbReference type="SAM" id="SignalP"/>
    </source>
</evidence>
<feature type="signal peptide" evidence="10">
    <location>
        <begin position="1"/>
        <end position="37"/>
    </location>
</feature>
<evidence type="ECO:0000256" key="5">
    <source>
        <dbReference type="ARBA" id="ARBA00022729"/>
    </source>
</evidence>
<evidence type="ECO:0000256" key="6">
    <source>
        <dbReference type="ARBA" id="ARBA00022989"/>
    </source>
</evidence>
<keyword evidence="2" id="KW-1003">Cell membrane</keyword>
<dbReference type="InterPro" id="IPR014756">
    <property type="entry name" value="Ig_E-set"/>
</dbReference>
<dbReference type="AlphaFoldDB" id="A0A6G4A2W6"/>
<dbReference type="Pfam" id="PF05425">
    <property type="entry name" value="CopD"/>
    <property type="match status" value="1"/>
</dbReference>
<evidence type="ECO:0000256" key="9">
    <source>
        <dbReference type="SAM" id="Phobius"/>
    </source>
</evidence>
<dbReference type="GO" id="GO:0006825">
    <property type="term" value="P:copper ion transport"/>
    <property type="evidence" value="ECO:0007669"/>
    <property type="project" value="InterPro"/>
</dbReference>
<dbReference type="InterPro" id="IPR008457">
    <property type="entry name" value="Cu-R_CopD_dom"/>
</dbReference>
<sequence length="549" mass="61139">MQMYRGLKRFQVQLVLVLCVFASVMLSAVIAPQTASAHASLVQATPEADSKLEESPAGVSVTFNERLDAGLFYIKVFDHTGDEVTRNKAQMNAQENGVDLALPKLPEGIYLISYHVISADGHPVGGSYPITIGNPPQEQRLEVPSIQTSHQHGLSSSLTTKELLQYTFRGLWYLMVLVLAGWVCWLRFPRAGGAEERKSMSSWTLNLQRAQLVALLLLIFTHIEDLLGGGGAEEIWQLFSATSIGISWVLLLVLTFIGFVLVGKVAWLDVVWALALLAVKSFSGHAASFSPVWATIGLNFIHLAASALWVGGLILLVVKWRKQGQEMGSFLRAFSKMAFLSIIILTLTGSASVLLFLPNLHYLLYASWGILLIVKVGVVLFVAIVGFILRLYMRKQKEQKAYLWVKIDVSLMVIIMLLVGLITYMAPIPENQPLQWHQMGEKVHVSADITPKVQGTNTFIAKVWLPEKTGKPKQVQMILHYTDDEEIAPITVPLAAFVDKVQEESYGLKKFSYQGVGAYLPFRGNWDLEMRVMDSDDNETVYHKTFLVY</sequence>
<evidence type="ECO:0000259" key="11">
    <source>
        <dbReference type="Pfam" id="PF04234"/>
    </source>
</evidence>
<feature type="transmembrane region" description="Helical" evidence="9">
    <location>
        <begin position="270"/>
        <end position="294"/>
    </location>
</feature>
<feature type="transmembrane region" description="Helical" evidence="9">
    <location>
        <begin position="300"/>
        <end position="318"/>
    </location>
</feature>
<keyword evidence="5 10" id="KW-0732">Signal</keyword>
<dbReference type="GO" id="GO:0042597">
    <property type="term" value="C:periplasmic space"/>
    <property type="evidence" value="ECO:0007669"/>
    <property type="project" value="InterPro"/>
</dbReference>
<evidence type="ECO:0000256" key="4">
    <source>
        <dbReference type="ARBA" id="ARBA00022723"/>
    </source>
</evidence>
<feature type="chain" id="PRO_5026316851" evidence="10">
    <location>
        <begin position="38"/>
        <end position="549"/>
    </location>
</feature>
<comment type="subcellular location">
    <subcellularLocation>
        <location evidence="1">Cell membrane</location>
        <topology evidence="1">Multi-pass membrane protein</topology>
    </subcellularLocation>
</comment>
<dbReference type="EMBL" id="JAAIKC010000008">
    <property type="protein sequence ID" value="NEW08159.1"/>
    <property type="molecule type" value="Genomic_DNA"/>
</dbReference>
<feature type="transmembrane region" description="Helical" evidence="9">
    <location>
        <begin position="170"/>
        <end position="188"/>
    </location>
</feature>
<feature type="transmembrane region" description="Helical" evidence="9">
    <location>
        <begin position="200"/>
        <end position="223"/>
    </location>
</feature>
<dbReference type="GO" id="GO:0005886">
    <property type="term" value="C:plasma membrane"/>
    <property type="evidence" value="ECO:0007669"/>
    <property type="project" value="UniProtKB-SubCell"/>
</dbReference>
<dbReference type="InterPro" id="IPR007348">
    <property type="entry name" value="CopC_dom"/>
</dbReference>
<evidence type="ECO:0000313" key="13">
    <source>
        <dbReference type="EMBL" id="NEW08159.1"/>
    </source>
</evidence>
<organism evidence="13">
    <name type="scientific">Paenibacillus sp. SYP-B3998</name>
    <dbReference type="NCBI Taxonomy" id="2678564"/>
    <lineage>
        <taxon>Bacteria</taxon>
        <taxon>Bacillati</taxon>
        <taxon>Bacillota</taxon>
        <taxon>Bacilli</taxon>
        <taxon>Bacillales</taxon>
        <taxon>Paenibacillaceae</taxon>
        <taxon>Paenibacillus</taxon>
    </lineage>
</organism>
<protein>
    <submittedName>
        <fullName evidence="13">Copper resistance protein CopC</fullName>
    </submittedName>
</protein>
<evidence type="ECO:0000256" key="3">
    <source>
        <dbReference type="ARBA" id="ARBA00022692"/>
    </source>
</evidence>
<evidence type="ECO:0000256" key="1">
    <source>
        <dbReference type="ARBA" id="ARBA00004651"/>
    </source>
</evidence>
<evidence type="ECO:0000256" key="7">
    <source>
        <dbReference type="ARBA" id="ARBA00023008"/>
    </source>
</evidence>
<feature type="domain" description="Copper resistance protein D" evidence="12">
    <location>
        <begin position="330"/>
        <end position="421"/>
    </location>
</feature>